<proteinExistence type="predicted"/>
<dbReference type="RefSeq" id="WP_102938764.1">
    <property type="nucleotide sequence ID" value="NZ_NJHS01000053.1"/>
</dbReference>
<accession>A0ABX4WLJ6</accession>
<dbReference type="EMBL" id="NJHS01000053">
    <property type="protein sequence ID" value="PNJ97576.1"/>
    <property type="molecule type" value="Genomic_DNA"/>
</dbReference>
<gene>
    <name evidence="1" type="ORF">CEP15_09275</name>
</gene>
<keyword evidence="2" id="KW-1185">Reference proteome</keyword>
<evidence type="ECO:0000313" key="2">
    <source>
        <dbReference type="Proteomes" id="UP000236284"/>
    </source>
</evidence>
<comment type="caution">
    <text evidence="1">The sequence shown here is derived from an EMBL/GenBank/DDBJ whole genome shotgun (WGS) entry which is preliminary data.</text>
</comment>
<dbReference type="Proteomes" id="UP000236284">
    <property type="component" value="Unassembled WGS sequence"/>
</dbReference>
<name>A0ABX4WLJ6_9CYAN</name>
<evidence type="ECO:0000313" key="1">
    <source>
        <dbReference type="EMBL" id="PNJ97576.1"/>
    </source>
</evidence>
<organism evidence="1 2">
    <name type="scientific">Cylindrospermopsis raciborskii C07</name>
    <dbReference type="NCBI Taxonomy" id="2014886"/>
    <lineage>
        <taxon>Bacteria</taxon>
        <taxon>Bacillati</taxon>
        <taxon>Cyanobacteriota</taxon>
        <taxon>Cyanophyceae</taxon>
        <taxon>Nostocales</taxon>
        <taxon>Aphanizomenonaceae</taxon>
        <taxon>Cylindrospermopsis</taxon>
    </lineage>
</organism>
<protein>
    <recommendedName>
        <fullName evidence="3">CRISPR type III-B/RAMP module-associated protein Cmr5</fullName>
    </recommendedName>
</protein>
<evidence type="ECO:0008006" key="3">
    <source>
        <dbReference type="Google" id="ProtNLM"/>
    </source>
</evidence>
<reference evidence="1 2" key="1">
    <citation type="submission" date="2017-06" db="EMBL/GenBank/DDBJ databases">
        <title>Genome variation in co-occurring toxic Cylindrospermopsis raciborskii strains determines phenotypic plasticity.</title>
        <authorList>
            <person name="Willis A."/>
            <person name="Woodhouse J."/>
            <person name="Ongley S."/>
            <person name="Jex A."/>
            <person name="Burford M."/>
            <person name="Neilan B."/>
        </authorList>
    </citation>
    <scope>NUCLEOTIDE SEQUENCE [LARGE SCALE GENOMIC DNA]</scope>
    <source>
        <strain evidence="1 2">C07</strain>
    </source>
</reference>
<sequence>MSWEDFNLDKIAHELVKKYKDDEASKQVYKMRSTVHYGLERFWGEQLRLKEDKNNNKSQYWADTWDKLVTTMHQASIQVPRTPEDLWDSQKFPLAYRKVTLSILTQLCDYMVWWTQRYKPTASNETDQEN</sequence>